<evidence type="ECO:0000256" key="2">
    <source>
        <dbReference type="ARBA" id="ARBA00022525"/>
    </source>
</evidence>
<keyword evidence="2" id="KW-0964">Secreted</keyword>
<feature type="domain" description="Gram-positive cocci surface proteins LPxTG" evidence="8">
    <location>
        <begin position="107"/>
        <end position="143"/>
    </location>
</feature>
<dbReference type="PROSITE" id="PS50847">
    <property type="entry name" value="GRAM_POS_ANCHORING"/>
    <property type="match status" value="1"/>
</dbReference>
<evidence type="ECO:0000256" key="4">
    <source>
        <dbReference type="ARBA" id="ARBA00023088"/>
    </source>
</evidence>
<dbReference type="EMBL" id="JBHUNE010000006">
    <property type="protein sequence ID" value="MFD2758024.1"/>
    <property type="molecule type" value="Genomic_DNA"/>
</dbReference>
<sequence length="143" mass="13977">MIQRTTSRPPRTAPSRRKLRALAASAGLFVAAATTFGATPAIASDVTVTIPPVSTSAESTPANPESSASTDSPNDNANGNTGNNGTSGNTGNSGNTAPSASPANGSLASTGVGDFARIALAGSGIALAAGGVLLLVRREREDG</sequence>
<keyword evidence="10" id="KW-1185">Reference proteome</keyword>
<dbReference type="PROSITE" id="PS51318">
    <property type="entry name" value="TAT"/>
    <property type="match status" value="1"/>
</dbReference>
<keyword evidence="4" id="KW-0572">Peptidoglycan-anchor</keyword>
<accession>A0ABW5UX75</accession>
<evidence type="ECO:0000256" key="5">
    <source>
        <dbReference type="SAM" id="MobiDB-lite"/>
    </source>
</evidence>
<name>A0ABW5UX75_9MICO</name>
<keyword evidence="1" id="KW-0134">Cell wall</keyword>
<evidence type="ECO:0000313" key="10">
    <source>
        <dbReference type="Proteomes" id="UP001597492"/>
    </source>
</evidence>
<evidence type="ECO:0000256" key="7">
    <source>
        <dbReference type="SAM" id="SignalP"/>
    </source>
</evidence>
<feature type="region of interest" description="Disordered" evidence="5">
    <location>
        <begin position="52"/>
        <end position="108"/>
    </location>
</feature>
<feature type="compositionally biased region" description="Polar residues" evidence="5">
    <location>
        <begin position="52"/>
        <end position="75"/>
    </location>
</feature>
<evidence type="ECO:0000313" key="9">
    <source>
        <dbReference type="EMBL" id="MFD2758024.1"/>
    </source>
</evidence>
<evidence type="ECO:0000259" key="8">
    <source>
        <dbReference type="PROSITE" id="PS50847"/>
    </source>
</evidence>
<keyword evidence="6" id="KW-0812">Transmembrane</keyword>
<evidence type="ECO:0000256" key="1">
    <source>
        <dbReference type="ARBA" id="ARBA00022512"/>
    </source>
</evidence>
<organism evidence="9 10">
    <name type="scientific">Gulosibacter faecalis</name>
    <dbReference type="NCBI Taxonomy" id="272240"/>
    <lineage>
        <taxon>Bacteria</taxon>
        <taxon>Bacillati</taxon>
        <taxon>Actinomycetota</taxon>
        <taxon>Actinomycetes</taxon>
        <taxon>Micrococcales</taxon>
        <taxon>Microbacteriaceae</taxon>
        <taxon>Gulosibacter</taxon>
    </lineage>
</organism>
<proteinExistence type="predicted"/>
<keyword evidence="3 7" id="KW-0732">Signal</keyword>
<gene>
    <name evidence="9" type="ORF">ACFSW7_06505</name>
</gene>
<dbReference type="RefSeq" id="WP_019618478.1">
    <property type="nucleotide sequence ID" value="NZ_JBHUNE010000006.1"/>
</dbReference>
<dbReference type="Proteomes" id="UP001597492">
    <property type="component" value="Unassembled WGS sequence"/>
</dbReference>
<feature type="compositionally biased region" description="Polar residues" evidence="5">
    <location>
        <begin position="98"/>
        <end position="108"/>
    </location>
</feature>
<keyword evidence="6" id="KW-0472">Membrane</keyword>
<keyword evidence="6" id="KW-1133">Transmembrane helix</keyword>
<reference evidence="10" key="1">
    <citation type="journal article" date="2019" name="Int. J. Syst. Evol. Microbiol.">
        <title>The Global Catalogue of Microorganisms (GCM) 10K type strain sequencing project: providing services to taxonomists for standard genome sequencing and annotation.</title>
        <authorList>
            <consortium name="The Broad Institute Genomics Platform"/>
            <consortium name="The Broad Institute Genome Sequencing Center for Infectious Disease"/>
            <person name="Wu L."/>
            <person name="Ma J."/>
        </authorList>
    </citation>
    <scope>NUCLEOTIDE SEQUENCE [LARGE SCALE GENOMIC DNA]</scope>
    <source>
        <strain evidence="10">TISTR 1514</strain>
    </source>
</reference>
<evidence type="ECO:0000256" key="3">
    <source>
        <dbReference type="ARBA" id="ARBA00022729"/>
    </source>
</evidence>
<comment type="caution">
    <text evidence="9">The sequence shown here is derived from an EMBL/GenBank/DDBJ whole genome shotgun (WGS) entry which is preliminary data.</text>
</comment>
<evidence type="ECO:0000256" key="6">
    <source>
        <dbReference type="SAM" id="Phobius"/>
    </source>
</evidence>
<feature type="compositionally biased region" description="Low complexity" evidence="5">
    <location>
        <begin position="76"/>
        <end position="97"/>
    </location>
</feature>
<protein>
    <recommendedName>
        <fullName evidence="8">Gram-positive cocci surface proteins LPxTG domain-containing protein</fullName>
    </recommendedName>
</protein>
<feature type="transmembrane region" description="Helical" evidence="6">
    <location>
        <begin position="115"/>
        <end position="136"/>
    </location>
</feature>
<feature type="signal peptide" evidence="7">
    <location>
        <begin position="1"/>
        <end position="43"/>
    </location>
</feature>
<dbReference type="InterPro" id="IPR006311">
    <property type="entry name" value="TAT_signal"/>
</dbReference>
<feature type="chain" id="PRO_5047109447" description="Gram-positive cocci surface proteins LPxTG domain-containing protein" evidence="7">
    <location>
        <begin position="44"/>
        <end position="143"/>
    </location>
</feature>
<dbReference type="InterPro" id="IPR019931">
    <property type="entry name" value="LPXTG_anchor"/>
</dbReference>